<comment type="similarity">
    <text evidence="5">Belongs to the laat-1 family.</text>
</comment>
<feature type="region of interest" description="Disordered" evidence="7">
    <location>
        <begin position="144"/>
        <end position="167"/>
    </location>
</feature>
<feature type="transmembrane region" description="Helical" evidence="8">
    <location>
        <begin position="240"/>
        <end position="257"/>
    </location>
</feature>
<proteinExistence type="inferred from homology"/>
<reference evidence="9" key="1">
    <citation type="submission" date="2020-12" db="EMBL/GenBank/DDBJ databases">
        <title>Metabolic potential, ecology and presence of endohyphal bacteria is reflected in genomic diversity of Mucoromycotina.</title>
        <authorList>
            <person name="Muszewska A."/>
            <person name="Okrasinska A."/>
            <person name="Steczkiewicz K."/>
            <person name="Drgas O."/>
            <person name="Orlowska M."/>
            <person name="Perlinska-Lenart U."/>
            <person name="Aleksandrzak-Piekarczyk T."/>
            <person name="Szatraj K."/>
            <person name="Zielenkiewicz U."/>
            <person name="Pilsyk S."/>
            <person name="Malc E."/>
            <person name="Mieczkowski P."/>
            <person name="Kruszewska J.S."/>
            <person name="Biernat P."/>
            <person name="Pawlowska J."/>
        </authorList>
    </citation>
    <scope>NUCLEOTIDE SEQUENCE</scope>
    <source>
        <strain evidence="9">WA0000051536</strain>
    </source>
</reference>
<dbReference type="SMART" id="SM00679">
    <property type="entry name" value="CTNS"/>
    <property type="match status" value="2"/>
</dbReference>
<comment type="subcellular location">
    <subcellularLocation>
        <location evidence="1">Membrane</location>
        <topology evidence="1">Multi-pass membrane protein</topology>
    </subcellularLocation>
</comment>
<evidence type="ECO:0000256" key="6">
    <source>
        <dbReference type="ARBA" id="ARBA00050768"/>
    </source>
</evidence>
<keyword evidence="2 8" id="KW-0812">Transmembrane</keyword>
<dbReference type="OrthoDB" id="8048523at2759"/>
<evidence type="ECO:0000256" key="2">
    <source>
        <dbReference type="ARBA" id="ARBA00022692"/>
    </source>
</evidence>
<keyword evidence="10" id="KW-1185">Reference proteome</keyword>
<dbReference type="FunFam" id="1.20.1280.290:FF:000009">
    <property type="entry name" value="PQ loop repeat family protein"/>
    <property type="match status" value="1"/>
</dbReference>
<dbReference type="EMBL" id="JAEPRA010000008">
    <property type="protein sequence ID" value="KAG2181545.1"/>
    <property type="molecule type" value="Genomic_DNA"/>
</dbReference>
<evidence type="ECO:0000313" key="9">
    <source>
        <dbReference type="EMBL" id="KAG2181545.1"/>
    </source>
</evidence>
<evidence type="ECO:0000256" key="5">
    <source>
        <dbReference type="ARBA" id="ARBA00038039"/>
    </source>
</evidence>
<evidence type="ECO:0008006" key="11">
    <source>
        <dbReference type="Google" id="ProtNLM"/>
    </source>
</evidence>
<dbReference type="GO" id="GO:0098852">
    <property type="term" value="C:lytic vacuole membrane"/>
    <property type="evidence" value="ECO:0007669"/>
    <property type="project" value="UniProtKB-ARBA"/>
</dbReference>
<dbReference type="Pfam" id="PF04193">
    <property type="entry name" value="PQ-loop"/>
    <property type="match status" value="2"/>
</dbReference>
<evidence type="ECO:0000256" key="4">
    <source>
        <dbReference type="ARBA" id="ARBA00023136"/>
    </source>
</evidence>
<name>A0A8H7PXG8_9FUNG</name>
<feature type="transmembrane region" description="Helical" evidence="8">
    <location>
        <begin position="312"/>
        <end position="333"/>
    </location>
</feature>
<feature type="transmembrane region" description="Helical" evidence="8">
    <location>
        <begin position="278"/>
        <end position="300"/>
    </location>
</feature>
<evidence type="ECO:0000256" key="7">
    <source>
        <dbReference type="SAM" id="MobiDB-lite"/>
    </source>
</evidence>
<comment type="catalytic activity">
    <reaction evidence="6">
        <text>L-histidine(out) + L-arginine(in) = L-histidine(in) + L-arginine(out)</text>
        <dbReference type="Rhea" id="RHEA:71063"/>
        <dbReference type="ChEBI" id="CHEBI:32682"/>
        <dbReference type="ChEBI" id="CHEBI:57595"/>
    </reaction>
</comment>
<feature type="compositionally biased region" description="Polar residues" evidence="7">
    <location>
        <begin position="154"/>
        <end position="167"/>
    </location>
</feature>
<sequence length="343" mass="38274">MECTPTSIDGVVYNHFIKAIFGECVYGYKETLSLLFGYASIISWLNAQLPQVIENYRRSSAESLSLTFLMIWLAGDISNLVGCLLTDQLAFQKYLGVYFVWIDLTLLAQWVYYKYISPPPTIVHLPENTISAYDYPDLKVPNPRSDIRPVSIPRNYNHSPGSSRAEQSPLLTISDEALSPPYSASASPSKWYTLGDITPQRTPSPRIILSAIFMFSLRTQASSTLTTTQSIHSTALQVDPLVVGRIFAWLCACLYLASRVPQILKNQHRKSVDGLSSALFIFAALGNLTYTTSILLSSAVQDRAKLAEALPYLLGSIGTLVFDTIIFSQFIWYRRRRIDSVGA</sequence>
<gene>
    <name evidence="9" type="ORF">INT44_008360</name>
</gene>
<evidence type="ECO:0000313" key="10">
    <source>
        <dbReference type="Proteomes" id="UP000612746"/>
    </source>
</evidence>
<keyword evidence="4 8" id="KW-0472">Membrane</keyword>
<organism evidence="9 10">
    <name type="scientific">Umbelopsis vinacea</name>
    <dbReference type="NCBI Taxonomy" id="44442"/>
    <lineage>
        <taxon>Eukaryota</taxon>
        <taxon>Fungi</taxon>
        <taxon>Fungi incertae sedis</taxon>
        <taxon>Mucoromycota</taxon>
        <taxon>Mucoromycotina</taxon>
        <taxon>Umbelopsidomycetes</taxon>
        <taxon>Umbelopsidales</taxon>
        <taxon>Umbelopsidaceae</taxon>
        <taxon>Umbelopsis</taxon>
    </lineage>
</organism>
<keyword evidence="3 8" id="KW-1133">Transmembrane helix</keyword>
<dbReference type="GO" id="GO:0034486">
    <property type="term" value="P:vacuolar transmembrane transport"/>
    <property type="evidence" value="ECO:0007669"/>
    <property type="project" value="UniProtKB-ARBA"/>
</dbReference>
<dbReference type="InterPro" id="IPR006603">
    <property type="entry name" value="PQ-loop_rpt"/>
</dbReference>
<dbReference type="Proteomes" id="UP000612746">
    <property type="component" value="Unassembled WGS sequence"/>
</dbReference>
<dbReference type="PANTHER" id="PTHR16201">
    <property type="entry name" value="SEVEN TRANSMEMBRANE PROTEIN 1-RELATED"/>
    <property type="match status" value="1"/>
</dbReference>
<feature type="transmembrane region" description="Helical" evidence="8">
    <location>
        <begin position="94"/>
        <end position="113"/>
    </location>
</feature>
<comment type="caution">
    <text evidence="9">The sequence shown here is derived from an EMBL/GenBank/DDBJ whole genome shotgun (WGS) entry which is preliminary data.</text>
</comment>
<evidence type="ECO:0000256" key="8">
    <source>
        <dbReference type="SAM" id="Phobius"/>
    </source>
</evidence>
<evidence type="ECO:0000256" key="1">
    <source>
        <dbReference type="ARBA" id="ARBA00004141"/>
    </source>
</evidence>
<protein>
    <recommendedName>
        <fullName evidence="11">PQ-loop-domain-containing protein</fullName>
    </recommendedName>
</protein>
<dbReference type="Gene3D" id="1.20.1280.290">
    <property type="match status" value="2"/>
</dbReference>
<dbReference type="InterPro" id="IPR051415">
    <property type="entry name" value="LAAT-1"/>
</dbReference>
<accession>A0A8H7PXG8</accession>
<dbReference type="GO" id="GO:0015174">
    <property type="term" value="F:basic amino acid transmembrane transporter activity"/>
    <property type="evidence" value="ECO:0007669"/>
    <property type="project" value="UniProtKB-ARBA"/>
</dbReference>
<dbReference type="AlphaFoldDB" id="A0A8H7PXG8"/>
<evidence type="ECO:0000256" key="3">
    <source>
        <dbReference type="ARBA" id="ARBA00022989"/>
    </source>
</evidence>